<dbReference type="InterPro" id="IPR027417">
    <property type="entry name" value="P-loop_NTPase"/>
</dbReference>
<keyword evidence="3 5" id="KW-0518">Myosin</keyword>
<evidence type="ECO:0000259" key="6">
    <source>
        <dbReference type="PROSITE" id="PS51456"/>
    </source>
</evidence>
<dbReference type="GO" id="GO:0005524">
    <property type="term" value="F:ATP binding"/>
    <property type="evidence" value="ECO:0007669"/>
    <property type="project" value="UniProtKB-UniRule"/>
</dbReference>
<keyword evidence="5" id="KW-0009">Actin-binding</keyword>
<comment type="caution">
    <text evidence="5">Lacks conserved residue(s) required for the propagation of feature annotation.</text>
</comment>
<evidence type="ECO:0000256" key="1">
    <source>
        <dbReference type="ARBA" id="ARBA00022741"/>
    </source>
</evidence>
<evidence type="ECO:0000256" key="4">
    <source>
        <dbReference type="ARBA" id="ARBA00023175"/>
    </source>
</evidence>
<sequence length="234" mass="25992">MAAQLGVGEFIWYDTGDDQFQGEDRPLKQSLVSSVVPIGGQITDRKGRIIEFKDDHGKKHRIDVGTDLGKVKIMHPSSVKGVADMILLGDLNESGILRNLHVRYKQNTIYTYTGTILVAVNPYKIIPGLYEQNQIEAYTNKRIGERPPHVFAITDNAYTGMMRNKMSQCVVVSGESGSGKTESTKLMLQYLAAASGQHSAIEQQILESNPILEAFGNARNGLTKQRTIDKRSYF</sequence>
<comment type="similarity">
    <text evidence="5">Belongs to the TRAFAC class myosin-kinesin ATPase superfamily. Myosin family.</text>
</comment>
<dbReference type="PANTHER" id="PTHR22692">
    <property type="entry name" value="MYOSIN VII, XV"/>
    <property type="match status" value="1"/>
</dbReference>
<keyword evidence="4 5" id="KW-0505">Motor protein</keyword>
<dbReference type="InterPro" id="IPR001609">
    <property type="entry name" value="Myosin_head_motor_dom-like"/>
</dbReference>
<dbReference type="Proteomes" id="UP000011014">
    <property type="component" value="Unassembled WGS sequence"/>
</dbReference>
<feature type="binding site" evidence="5">
    <location>
        <begin position="174"/>
        <end position="181"/>
    </location>
    <ligand>
        <name>ATP</name>
        <dbReference type="ChEBI" id="CHEBI:30616"/>
    </ligand>
</feature>
<organism evidence="7">
    <name type="scientific">Oikopleura dioica</name>
    <name type="common">Tunicate</name>
    <dbReference type="NCBI Taxonomy" id="34765"/>
    <lineage>
        <taxon>Eukaryota</taxon>
        <taxon>Metazoa</taxon>
        <taxon>Chordata</taxon>
        <taxon>Tunicata</taxon>
        <taxon>Appendicularia</taxon>
        <taxon>Copelata</taxon>
        <taxon>Oikopleuridae</taxon>
        <taxon>Oikopleura</taxon>
    </lineage>
</organism>
<name>E4Z5Z2_OIKDI</name>
<keyword evidence="2 5" id="KW-0067">ATP-binding</keyword>
<dbReference type="SUPFAM" id="SSF52540">
    <property type="entry name" value="P-loop containing nucleoside triphosphate hydrolases"/>
    <property type="match status" value="1"/>
</dbReference>
<keyword evidence="1 5" id="KW-0547">Nucleotide-binding</keyword>
<protein>
    <recommendedName>
        <fullName evidence="6">Myosin motor domain-containing protein</fullName>
    </recommendedName>
</protein>
<evidence type="ECO:0000313" key="7">
    <source>
        <dbReference type="EMBL" id="CBY43120.1"/>
    </source>
</evidence>
<dbReference type="PROSITE" id="PS51456">
    <property type="entry name" value="MYOSIN_MOTOR"/>
    <property type="match status" value="1"/>
</dbReference>
<evidence type="ECO:0000256" key="5">
    <source>
        <dbReference type="PROSITE-ProRule" id="PRU00782"/>
    </source>
</evidence>
<reference evidence="7" key="1">
    <citation type="journal article" date="2010" name="Science">
        <title>Plasticity of animal genome architecture unmasked by rapid evolution of a pelagic tunicate.</title>
        <authorList>
            <person name="Denoeud F."/>
            <person name="Henriet S."/>
            <person name="Mungpakdee S."/>
            <person name="Aury J.M."/>
            <person name="Da Silva C."/>
            <person name="Brinkmann H."/>
            <person name="Mikhaleva J."/>
            <person name="Olsen L.C."/>
            <person name="Jubin C."/>
            <person name="Canestro C."/>
            <person name="Bouquet J.M."/>
            <person name="Danks G."/>
            <person name="Poulain J."/>
            <person name="Campsteijn C."/>
            <person name="Adamski M."/>
            <person name="Cross I."/>
            <person name="Yadetie F."/>
            <person name="Muffato M."/>
            <person name="Louis A."/>
            <person name="Butcher S."/>
            <person name="Tsagkogeorga G."/>
            <person name="Konrad A."/>
            <person name="Singh S."/>
            <person name="Jensen M.F."/>
            <person name="Cong E.H."/>
            <person name="Eikeseth-Otteraa H."/>
            <person name="Noel B."/>
            <person name="Anthouard V."/>
            <person name="Porcel B.M."/>
            <person name="Kachouri-Lafond R."/>
            <person name="Nishino A."/>
            <person name="Ugolini M."/>
            <person name="Chourrout P."/>
            <person name="Nishida H."/>
            <person name="Aasland R."/>
            <person name="Huzurbazar S."/>
            <person name="Westhof E."/>
            <person name="Delsuc F."/>
            <person name="Lehrach H."/>
            <person name="Reinhardt R."/>
            <person name="Weissenbach J."/>
            <person name="Roy S.W."/>
            <person name="Artiguenave F."/>
            <person name="Postlethwait J.H."/>
            <person name="Manak J.R."/>
            <person name="Thompson E.M."/>
            <person name="Jaillon O."/>
            <person name="Du Pasquier L."/>
            <person name="Boudinot P."/>
            <person name="Liberles D.A."/>
            <person name="Volff J.N."/>
            <person name="Philippe H."/>
            <person name="Lenhard B."/>
            <person name="Roest Crollius H."/>
            <person name="Wincker P."/>
            <person name="Chourrout D."/>
        </authorList>
    </citation>
    <scope>NUCLEOTIDE SEQUENCE [LARGE SCALE GENOMIC DNA]</scope>
</reference>
<dbReference type="EMBL" id="FN657859">
    <property type="protein sequence ID" value="CBY43120.1"/>
    <property type="molecule type" value="Genomic_DNA"/>
</dbReference>
<dbReference type="AlphaFoldDB" id="E4Z5Z2"/>
<dbReference type="PRINTS" id="PR00193">
    <property type="entry name" value="MYOSINHEAVY"/>
</dbReference>
<dbReference type="InterPro" id="IPR036961">
    <property type="entry name" value="Kinesin_motor_dom_sf"/>
</dbReference>
<gene>
    <name evidence="7" type="ORF">GSOID_T00027694001</name>
</gene>
<dbReference type="Pfam" id="PF00063">
    <property type="entry name" value="Myosin_head"/>
    <property type="match status" value="1"/>
</dbReference>
<evidence type="ECO:0000256" key="2">
    <source>
        <dbReference type="ARBA" id="ARBA00022840"/>
    </source>
</evidence>
<accession>E4Z5Z2</accession>
<dbReference type="InterPro" id="IPR051567">
    <property type="entry name" value="Unconventional_Myosin_ATPase"/>
</dbReference>
<dbReference type="SMART" id="SM00242">
    <property type="entry name" value="MYSc"/>
    <property type="match status" value="1"/>
</dbReference>
<dbReference type="GO" id="GO:0016459">
    <property type="term" value="C:myosin complex"/>
    <property type="evidence" value="ECO:0007669"/>
    <property type="project" value="UniProtKB-KW"/>
</dbReference>
<feature type="domain" description="Myosin motor" evidence="6">
    <location>
        <begin position="80"/>
        <end position="234"/>
    </location>
</feature>
<dbReference type="GO" id="GO:0003774">
    <property type="term" value="F:cytoskeletal motor activity"/>
    <property type="evidence" value="ECO:0007669"/>
    <property type="project" value="UniProtKB-UniRule"/>
</dbReference>
<dbReference type="GO" id="GO:0003779">
    <property type="term" value="F:actin binding"/>
    <property type="evidence" value="ECO:0007669"/>
    <property type="project" value="UniProtKB-KW"/>
</dbReference>
<dbReference type="Gene3D" id="3.40.850.10">
    <property type="entry name" value="Kinesin motor domain"/>
    <property type="match status" value="1"/>
</dbReference>
<dbReference type="PANTHER" id="PTHR22692:SF33">
    <property type="entry name" value="MYOSIN"/>
    <property type="match status" value="1"/>
</dbReference>
<proteinExistence type="inferred from homology"/>
<evidence type="ECO:0000256" key="3">
    <source>
        <dbReference type="ARBA" id="ARBA00023123"/>
    </source>
</evidence>